<accession>A0ABQ3PJS7</accession>
<keyword evidence="2" id="KW-1185">Reference proteome</keyword>
<protein>
    <recommendedName>
        <fullName evidence="3">Phage gp6-like head-tail connector protein</fullName>
    </recommendedName>
</protein>
<proteinExistence type="predicted"/>
<gene>
    <name evidence="1" type="ORF">Shyd_66290</name>
</gene>
<dbReference type="EMBL" id="BNDW01000068">
    <property type="protein sequence ID" value="GHI25258.1"/>
    <property type="molecule type" value="Genomic_DNA"/>
</dbReference>
<sequence length="210" mass="22956">MGGIGDPYVDLAEFKAYLVGQANATLTGQDAQLTDALESASREIEAYCARQFNRSDSATPREFEPAGRDYAMVDDFHTATGLVVRLDTSGDGSFATILSPQQYELSPANGVVDGMEGWPFYRIRLLSGTTFPCHYGGRSRTLQVTARWGWADVPPPVRAACRIMAAETWKLKDAPFGVLGLDEFGIVRVRQNKLAVSKLAPYSKTRLLIG</sequence>
<comment type="caution">
    <text evidence="1">The sequence shown here is derived from an EMBL/GenBank/DDBJ whole genome shotgun (WGS) entry which is preliminary data.</text>
</comment>
<evidence type="ECO:0008006" key="3">
    <source>
        <dbReference type="Google" id="ProtNLM"/>
    </source>
</evidence>
<dbReference type="RefSeq" id="WP_190222724.1">
    <property type="nucleotide sequence ID" value="NZ_BNBS01000020.1"/>
</dbReference>
<organism evidence="1 2">
    <name type="scientific">Streptomyces hydrogenans</name>
    <dbReference type="NCBI Taxonomy" id="1873719"/>
    <lineage>
        <taxon>Bacteria</taxon>
        <taxon>Bacillati</taxon>
        <taxon>Actinomycetota</taxon>
        <taxon>Actinomycetes</taxon>
        <taxon>Kitasatosporales</taxon>
        <taxon>Streptomycetaceae</taxon>
        <taxon>Streptomyces</taxon>
    </lineage>
</organism>
<evidence type="ECO:0000313" key="1">
    <source>
        <dbReference type="EMBL" id="GHI25258.1"/>
    </source>
</evidence>
<evidence type="ECO:0000313" key="2">
    <source>
        <dbReference type="Proteomes" id="UP001052739"/>
    </source>
</evidence>
<dbReference type="Proteomes" id="UP001052739">
    <property type="component" value="Unassembled WGS sequence"/>
</dbReference>
<name>A0ABQ3PJS7_9ACTN</name>
<reference evidence="1" key="1">
    <citation type="submission" date="2024-05" db="EMBL/GenBank/DDBJ databases">
        <title>Whole genome shotgun sequence of Streptomyces hydrogenans NBRC 13475.</title>
        <authorList>
            <person name="Komaki H."/>
            <person name="Tamura T."/>
        </authorList>
    </citation>
    <scope>NUCLEOTIDE SEQUENCE</scope>
    <source>
        <strain evidence="1">NBRC 13475</strain>
    </source>
</reference>